<dbReference type="Proteomes" id="UP000095787">
    <property type="component" value="Unassembled WGS sequence"/>
</dbReference>
<dbReference type="InterPro" id="IPR011040">
    <property type="entry name" value="Sialidase"/>
</dbReference>
<dbReference type="GO" id="GO:0006689">
    <property type="term" value="P:ganglioside catabolic process"/>
    <property type="evidence" value="ECO:0007669"/>
    <property type="project" value="TreeGrafter"/>
</dbReference>
<evidence type="ECO:0000256" key="2">
    <source>
        <dbReference type="ARBA" id="ARBA00009348"/>
    </source>
</evidence>
<dbReference type="Pfam" id="PF13088">
    <property type="entry name" value="BNR_2"/>
    <property type="match status" value="1"/>
</dbReference>
<comment type="catalytic activity">
    <reaction evidence="1">
        <text>Hydrolysis of alpha-(2-&gt;3)-, alpha-(2-&gt;6)-, alpha-(2-&gt;8)- glycosidic linkages of terminal sialic acid residues in oligosaccharides, glycoproteins, glycolipids, colominic acid and synthetic substrates.</text>
        <dbReference type="EC" id="3.2.1.18"/>
    </reaction>
</comment>
<keyword evidence="5" id="KW-0732">Signal</keyword>
<organism evidence="8 9">
    <name type="scientific">[Ruminococcus] torques</name>
    <dbReference type="NCBI Taxonomy" id="33039"/>
    <lineage>
        <taxon>Bacteria</taxon>
        <taxon>Bacillati</taxon>
        <taxon>Bacillota</taxon>
        <taxon>Clostridia</taxon>
        <taxon>Lachnospirales</taxon>
        <taxon>Lachnospiraceae</taxon>
        <taxon>Mediterraneibacter</taxon>
    </lineage>
</organism>
<dbReference type="EC" id="3.2.1.18" evidence="3"/>
<dbReference type="Gene3D" id="2.120.10.10">
    <property type="match status" value="1"/>
</dbReference>
<dbReference type="Pfam" id="PF18998">
    <property type="entry name" value="Flg_new_2"/>
    <property type="match status" value="4"/>
</dbReference>
<evidence type="ECO:0000313" key="9">
    <source>
        <dbReference type="Proteomes" id="UP000095787"/>
    </source>
</evidence>
<name>A0A173YR92_9FIRM</name>
<feature type="domain" description="Bacterial repeat" evidence="7">
    <location>
        <begin position="1401"/>
        <end position="1472"/>
    </location>
</feature>
<feature type="compositionally biased region" description="Basic and acidic residues" evidence="4">
    <location>
        <begin position="1556"/>
        <end position="1578"/>
    </location>
</feature>
<proteinExistence type="inferred from homology"/>
<comment type="similarity">
    <text evidence="2">Belongs to the glycosyl hydrolase 33 family.</text>
</comment>
<accession>A0A173YR92</accession>
<feature type="region of interest" description="Disordered" evidence="4">
    <location>
        <begin position="1556"/>
        <end position="1585"/>
    </location>
</feature>
<reference evidence="8 9" key="1">
    <citation type="submission" date="2015-09" db="EMBL/GenBank/DDBJ databases">
        <authorList>
            <consortium name="Pathogen Informatics"/>
        </authorList>
    </citation>
    <scope>NUCLEOTIDE SEQUENCE [LARGE SCALE GENOMIC DNA]</scope>
    <source>
        <strain evidence="8 9">2789STDY5834841</strain>
    </source>
</reference>
<feature type="domain" description="Bacterial repeat" evidence="7">
    <location>
        <begin position="1318"/>
        <end position="1391"/>
    </location>
</feature>
<evidence type="ECO:0000313" key="8">
    <source>
        <dbReference type="EMBL" id="CUN65847.1"/>
    </source>
</evidence>
<dbReference type="RefSeq" id="WP_004846752.1">
    <property type="nucleotide sequence ID" value="NZ_CAUCNQ010000038.1"/>
</dbReference>
<evidence type="ECO:0000256" key="4">
    <source>
        <dbReference type="SAM" id="MobiDB-lite"/>
    </source>
</evidence>
<dbReference type="GO" id="GO:0016020">
    <property type="term" value="C:membrane"/>
    <property type="evidence" value="ECO:0007669"/>
    <property type="project" value="TreeGrafter"/>
</dbReference>
<feature type="chain" id="PRO_5043724819" description="exo-alpha-sialidase" evidence="5">
    <location>
        <begin position="28"/>
        <end position="1611"/>
    </location>
</feature>
<protein>
    <recommendedName>
        <fullName evidence="3">exo-alpha-sialidase</fullName>
        <ecNumber evidence="3">3.2.1.18</ecNumber>
    </recommendedName>
</protein>
<dbReference type="Gene3D" id="2.40.220.10">
    <property type="entry name" value="Intramolecular Trans-sialidase, Domain 3"/>
    <property type="match status" value="1"/>
</dbReference>
<dbReference type="InterPro" id="IPR044060">
    <property type="entry name" value="Bacterial_rp_domain"/>
</dbReference>
<feature type="domain" description="Sialidase" evidence="6">
    <location>
        <begin position="237"/>
        <end position="441"/>
    </location>
</feature>
<dbReference type="SUPFAM" id="SSF50939">
    <property type="entry name" value="Sialidases"/>
    <property type="match status" value="1"/>
</dbReference>
<evidence type="ECO:0000259" key="6">
    <source>
        <dbReference type="Pfam" id="PF13088"/>
    </source>
</evidence>
<sequence>MKKRGRALALLLAAVLTVSSVPGTVMAADGVKPQDGTTKEQPFWSGTGGSTRFRIPCLVSLDDGTLVAGCDARWNTSLDGGGLDTIVSRSTDKGKTWHYTFANYLGDNGNTHNNNSTAFIDPAMATDGEKVYMIADLFPAGYALNGASHAPVAGKSHDENGNILLADARKWQNCWVNDRQNEANYTYHLEKNDKKESDSAYVIKDANDAIVEGYTVDAYFNIKGKDVDANLFEADSPFQVWPTDYLYLTTSEDAGATWSVPTIVNMRKDHEQSLLVGPGRGMVTSKGRILFTAYEFTGSDKNSVAIYSDDGGKTWERGKSVSGWSSEAVVTEADGKLYMFTRHGGYYTSDDFGETWSTQKNMGISYWLNCQLTAITYPKKIDGKTAILFATPSSSSGRAAGKIFVGLVQDDGTLDWKYNYSINGSAYYAYSCLTILPDGTIGLLYESDGTVITYEDFDIEDVAKGAAIGNIWCTDENGTVADVTMTSDISKKLTVNGLKDGAKVEVSSDNENAVTAAYADGEVTLTSKTVTGMEKATVTVESEGEKTTVDVIVTDEKDYEIVDLRVGDTKTYTDKTGNYSDSTLDGLDKNIADVTLVGEDAQAVEKQVKAQLATAQANFNGEKVSLDNCMFTFESVANKENTYKISAQAGDKKVYVNHKKAPSQCVSTETETEILLESHEDGTVSLKDMTEGTGGAYLYFWKGDTSKLHFDRYSSDVAQCHMELWKAAPGAKNDLGMPGYEKVTDISQLTSGTKYLITAKADDGTYYAVNPSAASSNFNHVAKVVEENIPIKEEASVALGTNAQFDNGGEKKISKCLFTFDKQEGTENQYKITAVTEDGKKVYLGPKSSSGANRPLVETEAVITVAKNGEAFTLQQAEDASNSKYLYFWKDDASKFHFDRNGSVDSKGKCDFELYRKDDNVVDSEIPGYTKISELSEIENGGQYLIAMKATVEGNNYYLLNPATGNEKYSYVAKVTGKMYEDETIGAKTDITITGKAEGKTSVKIGNKTYFIFVKNDVEEVTIKIGETYNVPGKILNESEVTKDGIVSLEKRENMPPYKAISEITEGTYLFGNNSHIMLNTVSTAAGSEKGLGMKAVNFNNDETAKDFMWTLTKSGEGYTMKDAASGKYINISGNNVELKDAEQVLTIRARANGGFSVSANNYYLNNWAGNNNKVAAYPSDDNGWSFYKASAGNVVTGVKEGTVTVAASEGINYKITVVKDVPEVKEYTVTATVNDEAMGTAKLSPEVDKYKEGTEVTATAKVKDESKYEFVNWTVGDEEVSKKAEYKFTVDKDMELKANFKAKEEPQPPVEKTYTVTATVNDEAMGTAKLSPEADKYKEGTEVTATAKVKDESKYEFVNWTVGNEEVSKKAEYKFTVDKDMELKANFKAKDPVEETFTVKVKANDDKMGTVAVDPVKENYAKGDTVIVIAEAKEGYEFVNWTSEGKVFSDSAAYEFAVEKDMELTANFKAKEEPKPPVTEDTFKLNVTVNDDKMGTVKLDPAKESYKAGDVVTATATAKDGYKFVNWTVDGKEVSDKAEYAFKVDRDVTLKANFEKVAADPKPETPKPEDPKDEDKAIQTGDNGVSPIIPLAGLALAAGAAVTVLRKKED</sequence>
<dbReference type="EMBL" id="CYZO01000005">
    <property type="protein sequence ID" value="CUN65847.1"/>
    <property type="molecule type" value="Genomic_DNA"/>
</dbReference>
<dbReference type="CDD" id="cd15482">
    <property type="entry name" value="Sialidase_non-viral"/>
    <property type="match status" value="1"/>
</dbReference>
<dbReference type="InterPro" id="IPR026856">
    <property type="entry name" value="Sialidase_fam"/>
</dbReference>
<dbReference type="GO" id="GO:0009313">
    <property type="term" value="P:oligosaccharide catabolic process"/>
    <property type="evidence" value="ECO:0007669"/>
    <property type="project" value="TreeGrafter"/>
</dbReference>
<dbReference type="PANTHER" id="PTHR10628:SF30">
    <property type="entry name" value="EXO-ALPHA-SIALIDASE"/>
    <property type="match status" value="1"/>
</dbReference>
<dbReference type="InterPro" id="IPR036278">
    <property type="entry name" value="Sialidase_sf"/>
</dbReference>
<feature type="signal peptide" evidence="5">
    <location>
        <begin position="1"/>
        <end position="27"/>
    </location>
</feature>
<evidence type="ECO:0000256" key="5">
    <source>
        <dbReference type="SAM" id="SignalP"/>
    </source>
</evidence>
<keyword evidence="8" id="KW-0326">Glycosidase</keyword>
<dbReference type="GO" id="GO:0004308">
    <property type="term" value="F:exo-alpha-sialidase activity"/>
    <property type="evidence" value="ECO:0007669"/>
    <property type="project" value="UniProtKB-EC"/>
</dbReference>
<evidence type="ECO:0000256" key="3">
    <source>
        <dbReference type="ARBA" id="ARBA00012733"/>
    </source>
</evidence>
<feature type="domain" description="Bacterial repeat" evidence="7">
    <location>
        <begin position="1487"/>
        <end position="1558"/>
    </location>
</feature>
<keyword evidence="8" id="KW-0378">Hydrolase</keyword>
<gene>
    <name evidence="8" type="primary">nanB_1</name>
    <name evidence="8" type="ORF">ERS852456_00468</name>
</gene>
<dbReference type="GO" id="GO:0005737">
    <property type="term" value="C:cytoplasm"/>
    <property type="evidence" value="ECO:0007669"/>
    <property type="project" value="TreeGrafter"/>
</dbReference>
<dbReference type="PANTHER" id="PTHR10628">
    <property type="entry name" value="SIALIDASE"/>
    <property type="match status" value="1"/>
</dbReference>
<feature type="domain" description="Bacterial repeat" evidence="7">
    <location>
        <begin position="1231"/>
        <end position="1304"/>
    </location>
</feature>
<dbReference type="InterPro" id="IPR023364">
    <property type="entry name" value="Trans_sialidase_dom3"/>
</dbReference>
<evidence type="ECO:0000256" key="1">
    <source>
        <dbReference type="ARBA" id="ARBA00000427"/>
    </source>
</evidence>
<evidence type="ECO:0000259" key="7">
    <source>
        <dbReference type="Pfam" id="PF18998"/>
    </source>
</evidence>